<evidence type="ECO:0000313" key="2">
    <source>
        <dbReference type="Proteomes" id="UP000032221"/>
    </source>
</evidence>
<comment type="caution">
    <text evidence="1">The sequence shown here is derived from an EMBL/GenBank/DDBJ whole genome shotgun (WGS) entry which is preliminary data.</text>
</comment>
<dbReference type="Proteomes" id="UP000032221">
    <property type="component" value="Unassembled WGS sequence"/>
</dbReference>
<dbReference type="RefSeq" id="WP_043985321.1">
    <property type="nucleotide sequence ID" value="NZ_BAAARC010000027.1"/>
</dbReference>
<organism evidence="1 2">
    <name type="scientific">Mycolicibacterium llatzerense</name>
    <dbReference type="NCBI Taxonomy" id="280871"/>
    <lineage>
        <taxon>Bacteria</taxon>
        <taxon>Bacillati</taxon>
        <taxon>Actinomycetota</taxon>
        <taxon>Actinomycetes</taxon>
        <taxon>Mycobacteriales</taxon>
        <taxon>Mycobacteriaceae</taxon>
        <taxon>Mycolicibacterium</taxon>
    </lineage>
</organism>
<evidence type="ECO:0000313" key="1">
    <source>
        <dbReference type="EMBL" id="KIU17407.1"/>
    </source>
</evidence>
<name>A0A0D1LFZ5_9MYCO</name>
<sequence length="219" mass="25029">MEIIGMDGVEGLERLQSQAGMVAFADRHWTEVMGWTQDPDPETVAALLNHPGARWWFQPILHEHLVIQPERPTRLTGGWWMEPAGYPTVSQAFGGDMQIVRHYCADEHSDNKPVAVQHLPSQYRGDRRFTIASPEDWTALVDRYPAKHRVFRSHEFQQFDELWIPHWQSAAADIDLVTLTVGGFAYTAYLPLVTPAGRNTMLCGWNPGESIVLNPWWQQ</sequence>
<dbReference type="PATRIC" id="fig|280871.6.peg.1803"/>
<dbReference type="EMBL" id="JXST01000009">
    <property type="protein sequence ID" value="KIU17407.1"/>
    <property type="molecule type" value="Genomic_DNA"/>
</dbReference>
<accession>A0A0D1LFZ5</accession>
<proteinExistence type="predicted"/>
<gene>
    <name evidence="1" type="ORF">TL10_08715</name>
</gene>
<keyword evidence="2" id="KW-1185">Reference proteome</keyword>
<reference evidence="1 2" key="1">
    <citation type="submission" date="2015-01" db="EMBL/GenBank/DDBJ databases">
        <title>Genome sequence of Mycobacterium llatzerense and Mycobacterium immunogenum recovered from brain abscess.</title>
        <authorList>
            <person name="Greninger A.L."/>
            <person name="Langelier C."/>
            <person name="Cunningham G."/>
            <person name="Chiu C.Y."/>
            <person name="Miller S."/>
        </authorList>
    </citation>
    <scope>NUCLEOTIDE SEQUENCE [LARGE SCALE GENOMIC DNA]</scope>
    <source>
        <strain evidence="1 2">CLUC14</strain>
    </source>
</reference>
<protein>
    <submittedName>
        <fullName evidence="1">Uncharacterized protein</fullName>
    </submittedName>
</protein>
<dbReference type="AlphaFoldDB" id="A0A0D1LFZ5"/>